<keyword evidence="2" id="KW-0812">Transmembrane</keyword>
<evidence type="ECO:0000313" key="4">
    <source>
        <dbReference type="Proteomes" id="UP000050424"/>
    </source>
</evidence>
<dbReference type="AlphaFoldDB" id="A0A0P7BHG9"/>
<feature type="region of interest" description="Disordered" evidence="1">
    <location>
        <begin position="1"/>
        <end position="57"/>
    </location>
</feature>
<gene>
    <name evidence="3" type="ORF">AK830_g1825</name>
</gene>
<evidence type="ECO:0008006" key="5">
    <source>
        <dbReference type="Google" id="ProtNLM"/>
    </source>
</evidence>
<feature type="transmembrane region" description="Helical" evidence="2">
    <location>
        <begin position="301"/>
        <end position="322"/>
    </location>
</feature>
<dbReference type="EMBL" id="LKCW01000015">
    <property type="protein sequence ID" value="KPM44733.1"/>
    <property type="molecule type" value="Genomic_DNA"/>
</dbReference>
<name>A0A0P7BHG9_9HYPO</name>
<sequence length="409" mass="45364">MPAPQDHFEGRHYDADHVSGPFQSLNPTRRYIVAGKKPARPSDEERDGKSTASPGDSSLKAAYVWRSRDNRKGRHALVLDRDPRDHSAAKKLKPSNTWERTLRGVLKMFLRYPVWDVSYDVAVVFTIGSVIWVINGFFSWMPVQYPSTEFSGETTWGGGLTAFIGATVFEFGSVLLMLEAVNENRSDCFGWAVEESLDGALHPRPDHKCRHSHAQKRTLVEGGSGTDDQSERASSGSAGGGRKWSWWPTWYELKTHYFREVGFLACFSQLVGATIFWIAGITSLPPILNNLSTTAENVVYWLPQVVGGTGFIISGTLFMIEVQPRWYIPAPGVLGWHIGLWNLIGALGFTICGALGFGISNPAVEDGVVLSTYIGSWAFLIGSAIQWFESLNKYPIWIDEKKLGALTAE</sequence>
<feature type="region of interest" description="Disordered" evidence="1">
    <location>
        <begin position="220"/>
        <end position="241"/>
    </location>
</feature>
<keyword evidence="2" id="KW-0472">Membrane</keyword>
<evidence type="ECO:0000313" key="3">
    <source>
        <dbReference type="EMBL" id="KPM44733.1"/>
    </source>
</evidence>
<dbReference type="OrthoDB" id="2603at2759"/>
<evidence type="ECO:0000256" key="2">
    <source>
        <dbReference type="SAM" id="Phobius"/>
    </source>
</evidence>
<accession>A0A0P7BHG9</accession>
<feature type="transmembrane region" description="Helical" evidence="2">
    <location>
        <begin position="261"/>
        <end position="281"/>
    </location>
</feature>
<keyword evidence="4" id="KW-1185">Reference proteome</keyword>
<proteinExistence type="predicted"/>
<keyword evidence="2" id="KW-1133">Transmembrane helix</keyword>
<feature type="transmembrane region" description="Helical" evidence="2">
    <location>
        <begin position="368"/>
        <end position="388"/>
    </location>
</feature>
<dbReference type="Proteomes" id="UP000050424">
    <property type="component" value="Unassembled WGS sequence"/>
</dbReference>
<feature type="transmembrane region" description="Helical" evidence="2">
    <location>
        <begin position="334"/>
        <end position="356"/>
    </location>
</feature>
<organism evidence="3 4">
    <name type="scientific">Neonectria ditissima</name>
    <dbReference type="NCBI Taxonomy" id="78410"/>
    <lineage>
        <taxon>Eukaryota</taxon>
        <taxon>Fungi</taxon>
        <taxon>Dikarya</taxon>
        <taxon>Ascomycota</taxon>
        <taxon>Pezizomycotina</taxon>
        <taxon>Sordariomycetes</taxon>
        <taxon>Hypocreomycetidae</taxon>
        <taxon>Hypocreales</taxon>
        <taxon>Nectriaceae</taxon>
        <taxon>Neonectria</taxon>
    </lineage>
</organism>
<comment type="caution">
    <text evidence="3">The sequence shown here is derived from an EMBL/GenBank/DDBJ whole genome shotgun (WGS) entry which is preliminary data.</text>
</comment>
<feature type="compositionally biased region" description="Basic and acidic residues" evidence="1">
    <location>
        <begin position="40"/>
        <end position="49"/>
    </location>
</feature>
<protein>
    <recommendedName>
        <fullName evidence="5">Integral membrane protein</fullName>
    </recommendedName>
</protein>
<feature type="compositionally biased region" description="Basic and acidic residues" evidence="1">
    <location>
        <begin position="1"/>
        <end position="17"/>
    </location>
</feature>
<evidence type="ECO:0000256" key="1">
    <source>
        <dbReference type="SAM" id="MobiDB-lite"/>
    </source>
</evidence>
<feature type="transmembrane region" description="Helical" evidence="2">
    <location>
        <begin position="158"/>
        <end position="178"/>
    </location>
</feature>
<reference evidence="3 4" key="1">
    <citation type="submission" date="2015-09" db="EMBL/GenBank/DDBJ databases">
        <title>Draft genome of a European isolate of the apple canker pathogen Neonectria ditissima.</title>
        <authorList>
            <person name="Gomez-Cortecero A."/>
            <person name="Harrison R.J."/>
            <person name="Armitage A.D."/>
        </authorList>
    </citation>
    <scope>NUCLEOTIDE SEQUENCE [LARGE SCALE GENOMIC DNA]</scope>
    <source>
        <strain evidence="3 4">R09/05</strain>
    </source>
</reference>
<feature type="transmembrane region" description="Helical" evidence="2">
    <location>
        <begin position="117"/>
        <end position="138"/>
    </location>
</feature>
<dbReference type="STRING" id="78410.A0A0P7BHG9"/>